<dbReference type="Gene3D" id="3.30.420.40">
    <property type="match status" value="2"/>
</dbReference>
<gene>
    <name evidence="6" type="ORF">WQ57_06170</name>
</gene>
<dbReference type="AlphaFoldDB" id="A0A0M2SYZ8"/>
<dbReference type="RefSeq" id="WP_046522865.1">
    <property type="nucleotide sequence ID" value="NZ_LAYY01000005.1"/>
</dbReference>
<keyword evidence="7" id="KW-1185">Reference proteome</keyword>
<reference evidence="6 7" key="1">
    <citation type="submission" date="2015-04" db="EMBL/GenBank/DDBJ databases">
        <title>Taxonomic description and genome sequence of Bacillus campisalis sp. nov., a novel member of the genus Bacillus isolated from solar saltern.</title>
        <authorList>
            <person name="Mathan Kumar R."/>
            <person name="Kaur G."/>
            <person name="Kumar A."/>
            <person name="Singh N.K."/>
            <person name="Kaur N."/>
            <person name="Kumar N."/>
            <person name="Mayilraj S."/>
        </authorList>
    </citation>
    <scope>NUCLEOTIDE SEQUENCE [LARGE SCALE GENOMIC DNA]</scope>
    <source>
        <strain evidence="6 7">SA2-6</strain>
    </source>
</reference>
<evidence type="ECO:0000256" key="2">
    <source>
        <dbReference type="ARBA" id="ARBA00022679"/>
    </source>
</evidence>
<evidence type="ECO:0000256" key="3">
    <source>
        <dbReference type="ARBA" id="ARBA00022777"/>
    </source>
</evidence>
<dbReference type="InterPro" id="IPR043129">
    <property type="entry name" value="ATPase_NBD"/>
</dbReference>
<evidence type="ECO:0000313" key="7">
    <source>
        <dbReference type="Proteomes" id="UP000034166"/>
    </source>
</evidence>
<dbReference type="PANTHER" id="PTHR43095">
    <property type="entry name" value="SUGAR KINASE"/>
    <property type="match status" value="1"/>
</dbReference>
<comment type="similarity">
    <text evidence="1">Belongs to the FGGY kinase family.</text>
</comment>
<accession>A0A0M2SYZ8</accession>
<keyword evidence="2" id="KW-0808">Transferase</keyword>
<keyword evidence="3" id="KW-0418">Kinase</keyword>
<dbReference type="GO" id="GO:0005975">
    <property type="term" value="P:carbohydrate metabolic process"/>
    <property type="evidence" value="ECO:0007669"/>
    <property type="project" value="InterPro"/>
</dbReference>
<dbReference type="Proteomes" id="UP000034166">
    <property type="component" value="Unassembled WGS sequence"/>
</dbReference>
<dbReference type="OrthoDB" id="9805576at2"/>
<protein>
    <submittedName>
        <fullName evidence="6">Actin</fullName>
    </submittedName>
</protein>
<dbReference type="GO" id="GO:0016301">
    <property type="term" value="F:kinase activity"/>
    <property type="evidence" value="ECO:0007669"/>
    <property type="project" value="UniProtKB-KW"/>
</dbReference>
<organism evidence="6 7">
    <name type="scientific">Mesobacillus campisalis</name>
    <dbReference type="NCBI Taxonomy" id="1408103"/>
    <lineage>
        <taxon>Bacteria</taxon>
        <taxon>Bacillati</taxon>
        <taxon>Bacillota</taxon>
        <taxon>Bacilli</taxon>
        <taxon>Bacillales</taxon>
        <taxon>Bacillaceae</taxon>
        <taxon>Mesobacillus</taxon>
    </lineage>
</organism>
<dbReference type="PIRSF" id="PIRSF000538">
    <property type="entry name" value="GlpK"/>
    <property type="match status" value="1"/>
</dbReference>
<sequence length="515" mass="56862">MDYLIGVDIGTQGTKAVLIDPNGKVLAHSYKGYDVETPKPSWAQQWPEPWEEAAYFTIKSVVEKSNVDPKDIKGVAISSLYGGSGIPVNKEMKPLAPCLIWMDRRAEEEVKWVKENIDLEELFEVTGNSVNSYFGFTKILWMKNNLPQVWEEIEYFLPPAPYIVYKLTGEVAVDHSSAGNIGGVYNLKERKWSNEMADLLGIPLEFFPERLVECTEIVGGITEQAALKTGLKVGTPVICGGVDAPVATMGAGALVEGNHVAMLGTSMCWGFITETPNLSPNLVSMPHCVDSHEVIYTFGGAATAGAILRWFRDVIGTEELEVEGKLGINAYTLLDLQAKEIPAGSNGLLVLPYFMGERSPIWDSGARGLILGLSLVHTKAHLYKAFMEGVAYSLRHNMEMVLGTDAKLDKELIIVGGGSKSMNWPQIYADVTGYPVRIIKNDVEAPLGDAVLAGIATGSISDPHILKQWLEFDETIQPNPKNTKKYDQYYEEYKTLYVKTKDTMQRITDIEINRA</sequence>
<dbReference type="Pfam" id="PF00370">
    <property type="entry name" value="FGGY_N"/>
    <property type="match status" value="1"/>
</dbReference>
<dbReference type="PATRIC" id="fig|1408103.3.peg.1389"/>
<dbReference type="Pfam" id="PF02782">
    <property type="entry name" value="FGGY_C"/>
    <property type="match status" value="1"/>
</dbReference>
<evidence type="ECO:0000256" key="1">
    <source>
        <dbReference type="ARBA" id="ARBA00009156"/>
    </source>
</evidence>
<dbReference type="EMBL" id="LAYY01000005">
    <property type="protein sequence ID" value="KKK38931.1"/>
    <property type="molecule type" value="Genomic_DNA"/>
</dbReference>
<dbReference type="CDD" id="cd07804">
    <property type="entry name" value="ASKHA_NBD_FGGY_RrXK-like"/>
    <property type="match status" value="1"/>
</dbReference>
<feature type="domain" description="Carbohydrate kinase FGGY C-terminal" evidence="5">
    <location>
        <begin position="261"/>
        <end position="456"/>
    </location>
</feature>
<dbReference type="InterPro" id="IPR050406">
    <property type="entry name" value="FGGY_Carb_Kinase"/>
</dbReference>
<proteinExistence type="inferred from homology"/>
<name>A0A0M2SYZ8_9BACI</name>
<comment type="caution">
    <text evidence="6">The sequence shown here is derived from an EMBL/GenBank/DDBJ whole genome shotgun (WGS) entry which is preliminary data.</text>
</comment>
<feature type="domain" description="Carbohydrate kinase FGGY N-terminal" evidence="4">
    <location>
        <begin position="3"/>
        <end position="250"/>
    </location>
</feature>
<dbReference type="InterPro" id="IPR018484">
    <property type="entry name" value="FGGY_N"/>
</dbReference>
<dbReference type="InterPro" id="IPR018485">
    <property type="entry name" value="FGGY_C"/>
</dbReference>
<evidence type="ECO:0000313" key="6">
    <source>
        <dbReference type="EMBL" id="KKK38931.1"/>
    </source>
</evidence>
<evidence type="ECO:0000259" key="4">
    <source>
        <dbReference type="Pfam" id="PF00370"/>
    </source>
</evidence>
<dbReference type="InterPro" id="IPR000577">
    <property type="entry name" value="Carb_kinase_FGGY"/>
</dbReference>
<dbReference type="SUPFAM" id="SSF53067">
    <property type="entry name" value="Actin-like ATPase domain"/>
    <property type="match status" value="2"/>
</dbReference>
<evidence type="ECO:0000259" key="5">
    <source>
        <dbReference type="Pfam" id="PF02782"/>
    </source>
</evidence>
<dbReference type="PANTHER" id="PTHR43095:SF5">
    <property type="entry name" value="XYLULOSE KINASE"/>
    <property type="match status" value="1"/>
</dbReference>